<comment type="caution">
    <text evidence="1">The sequence shown here is derived from an EMBL/GenBank/DDBJ whole genome shotgun (WGS) entry which is preliminary data.</text>
</comment>
<accession>A0A1G2G8I4</accession>
<reference evidence="1 2" key="1">
    <citation type="journal article" date="2016" name="Nat. Commun.">
        <title>Thousands of microbial genomes shed light on interconnected biogeochemical processes in an aquifer system.</title>
        <authorList>
            <person name="Anantharaman K."/>
            <person name="Brown C.T."/>
            <person name="Hug L.A."/>
            <person name="Sharon I."/>
            <person name="Castelle C.J."/>
            <person name="Probst A.J."/>
            <person name="Thomas B.C."/>
            <person name="Singh A."/>
            <person name="Wilkins M.J."/>
            <person name="Karaoz U."/>
            <person name="Brodie E.L."/>
            <person name="Williams K.H."/>
            <person name="Hubbard S.S."/>
            <person name="Banfield J.F."/>
        </authorList>
    </citation>
    <scope>NUCLEOTIDE SEQUENCE [LARGE SCALE GENOMIC DNA]</scope>
</reference>
<dbReference type="EMBL" id="MHNL01000001">
    <property type="protein sequence ID" value="OGZ46188.1"/>
    <property type="molecule type" value="Genomic_DNA"/>
</dbReference>
<evidence type="ECO:0000313" key="1">
    <source>
        <dbReference type="EMBL" id="OGZ46188.1"/>
    </source>
</evidence>
<dbReference type="STRING" id="1802115.A2756_06305"/>
<dbReference type="Proteomes" id="UP000177785">
    <property type="component" value="Unassembled WGS sequence"/>
</dbReference>
<proteinExistence type="predicted"/>
<gene>
    <name evidence="1" type="ORF">A2756_06305</name>
</gene>
<dbReference type="AlphaFoldDB" id="A0A1G2G8I4"/>
<protein>
    <submittedName>
        <fullName evidence="1">Uncharacterized protein</fullName>
    </submittedName>
</protein>
<name>A0A1G2G8I4_9BACT</name>
<evidence type="ECO:0000313" key="2">
    <source>
        <dbReference type="Proteomes" id="UP000177785"/>
    </source>
</evidence>
<sequence>MDADELQKAINTAAQSETVTILLADTAGDKDFLAAQMLKEKIGHKATIVNVSDGLKRRWGFLFGTTDEARKEVTLSLDVEKNPIEELRYEKEGGRLKIYLSPQFPLRANDFVFEETYHPSDMLFALGFFNKEDLKAKLRETPVKNPEAIISIGRGVSEYRNEILSQDALKFWARAMLRSNIDEDLHVFWSFIPKEDFEKTKQSSDILPSMLRVMRRVAAIPDVSVVLWQDPELDTQNVKTIMYCEDRQKLQKISEYAGAPILDQHIIIGPFAHFSEAEIAVRKLLKQALSPIMSA</sequence>
<organism evidence="1 2">
    <name type="scientific">Candidatus Ryanbacteria bacterium RIFCSPHIGHO2_01_FULL_48_27</name>
    <dbReference type="NCBI Taxonomy" id="1802115"/>
    <lineage>
        <taxon>Bacteria</taxon>
        <taxon>Candidatus Ryaniibacteriota</taxon>
    </lineage>
</organism>